<feature type="transmembrane region" description="Helical" evidence="3">
    <location>
        <begin position="364"/>
        <end position="389"/>
    </location>
</feature>
<dbReference type="EMBL" id="NBXA01000013">
    <property type="protein sequence ID" value="RFA14554.1"/>
    <property type="molecule type" value="Genomic_DNA"/>
</dbReference>
<evidence type="ECO:0000313" key="6">
    <source>
        <dbReference type="Proteomes" id="UP000256709"/>
    </source>
</evidence>
<evidence type="ECO:0000256" key="2">
    <source>
        <dbReference type="SAM" id="MobiDB-lite"/>
    </source>
</evidence>
<dbReference type="OrthoDB" id="2183194at2"/>
<organism evidence="5 6">
    <name type="scientific">Subtercola boreus</name>
    <dbReference type="NCBI Taxonomy" id="120213"/>
    <lineage>
        <taxon>Bacteria</taxon>
        <taxon>Bacillati</taxon>
        <taxon>Actinomycetota</taxon>
        <taxon>Actinomycetes</taxon>
        <taxon>Micrococcales</taxon>
        <taxon>Microbacteriaceae</taxon>
        <taxon>Subtercola</taxon>
    </lineage>
</organism>
<dbReference type="AlphaFoldDB" id="A0A3E0VWU8"/>
<name>A0A3E0VWU8_9MICO</name>
<dbReference type="Pfam" id="PF10145">
    <property type="entry name" value="PhageMin_Tail"/>
    <property type="match status" value="1"/>
</dbReference>
<keyword evidence="3" id="KW-0812">Transmembrane</keyword>
<keyword evidence="3" id="KW-0472">Membrane</keyword>
<keyword evidence="1" id="KW-1188">Viral release from host cell</keyword>
<evidence type="ECO:0000256" key="1">
    <source>
        <dbReference type="ARBA" id="ARBA00022612"/>
    </source>
</evidence>
<dbReference type="RefSeq" id="WP_116282406.1">
    <property type="nucleotide sequence ID" value="NZ_NBXA01000013.1"/>
</dbReference>
<dbReference type="NCBIfam" id="TIGR01760">
    <property type="entry name" value="tape_meas_TP901"/>
    <property type="match status" value="1"/>
</dbReference>
<reference evidence="5 6" key="1">
    <citation type="submission" date="2017-04" db="EMBL/GenBank/DDBJ databases">
        <title>Comparative genome analysis of Subtercola boreus.</title>
        <authorList>
            <person name="Cho Y.-J."/>
            <person name="Cho A."/>
            <person name="Kim O.-S."/>
            <person name="Lee J.-I."/>
        </authorList>
    </citation>
    <scope>NUCLEOTIDE SEQUENCE [LARGE SCALE GENOMIC DNA]</scope>
    <source>
        <strain evidence="5 6">P27444</strain>
    </source>
</reference>
<dbReference type="InterPro" id="IPR010090">
    <property type="entry name" value="Phage_tape_meas"/>
</dbReference>
<comment type="caution">
    <text evidence="5">The sequence shown here is derived from an EMBL/GenBank/DDBJ whole genome shotgun (WGS) entry which is preliminary data.</text>
</comment>
<gene>
    <name evidence="5" type="ORF">B7R21_06305</name>
</gene>
<feature type="compositionally biased region" description="Low complexity" evidence="2">
    <location>
        <begin position="1"/>
        <end position="13"/>
    </location>
</feature>
<accession>A0A3E0VWU8</accession>
<evidence type="ECO:0000256" key="3">
    <source>
        <dbReference type="SAM" id="Phobius"/>
    </source>
</evidence>
<evidence type="ECO:0000313" key="5">
    <source>
        <dbReference type="EMBL" id="RFA14554.1"/>
    </source>
</evidence>
<feature type="domain" description="Phage tail tape measure protein" evidence="4">
    <location>
        <begin position="75"/>
        <end position="275"/>
    </location>
</feature>
<dbReference type="PANTHER" id="PTHR37813:SF1">
    <property type="entry name" value="FELS-2 PROPHAGE PROTEIN"/>
    <property type="match status" value="1"/>
</dbReference>
<protein>
    <submittedName>
        <fullName evidence="5">Phage tail tape measure protein</fullName>
    </submittedName>
</protein>
<feature type="region of interest" description="Disordered" evidence="2">
    <location>
        <begin position="1"/>
        <end position="21"/>
    </location>
</feature>
<proteinExistence type="predicted"/>
<keyword evidence="3" id="KW-1133">Transmembrane helix</keyword>
<feature type="transmembrane region" description="Helical" evidence="3">
    <location>
        <begin position="409"/>
        <end position="432"/>
    </location>
</feature>
<dbReference type="Proteomes" id="UP000256709">
    <property type="component" value="Unassembled WGS sequence"/>
</dbReference>
<dbReference type="PANTHER" id="PTHR37813">
    <property type="entry name" value="FELS-2 PROPHAGE PROTEIN"/>
    <property type="match status" value="1"/>
</dbReference>
<sequence>MNQAAEATRATGTEAERLSQRREGIETLGKSLFAVGGLAAAGVALAVAKYAEFDQAISSVQAATHATAADMDLLRQAAIDAGGATVFSATESANAIEELAKAGLTTQQILGGGLNGALSLASAGGLEVADAANIAAVAVKQFNLQGSDVPHVADLLAAGAGKAVGDVSDLAAALGQSGLVAKGMGLSIEETTGTLAAFADQGLIGSDAGTSFKTMLQSLVPSSVQAKTEMDRLGISAFDASGKFIGISQFAGNYKNALKDLSPEQQAATSKIIFGSDAVRASNVLLDLGAAGIQKYIDQTNDQGYAAETARIKLDNLRGDVEKLGGSFDTALIQSGSGANGTLRDLTQSATFLVDSFGSAPPELLNVGLALTVLVGAIGLVGGGALLAVPKIVAFRAAMNGVSGGAKAAALGVGVLSAGLAIATVVVGSYVAQQAEIKATTAELVDTLDKATGATTNYTRAAIARKLSEDGSFEAAKKAGVGQTELTDAILKGGDAYDSVQKKIVDTNTFQGIFDGTSLGAYNAGQNISKLRTSVEDSGQAFIDQAAVADKAASATENISGAIDGVAISASDAKGDIESLKSTIEGFGKTQLDVNGATRDFEASLDDLQKTLATNGATLDIGTEQGRANQAGLDDIAKSTLALSSATLSQTGSQEDAAAAIQNGRDQLIAALDQFGINGQAAQDYADKLGLIPGSIATSVAVTGSSEAIQQAMAVANAIATIPGYRETVINQVIKQTGAPRGEVGAAYADGGQVTGPGPIGKDSVVAMLAPGEHVLTATDVSRMGGQAAVYGFRQSLASAPHYATGGAVTASPTIAPVVAGAQVQVDVHPSAGTDERVIGQTVANDLNWRLAMAK</sequence>
<evidence type="ECO:0000259" key="4">
    <source>
        <dbReference type="Pfam" id="PF10145"/>
    </source>
</evidence>